<dbReference type="InterPro" id="IPR000742">
    <property type="entry name" value="EGF"/>
</dbReference>
<evidence type="ECO:0000256" key="2">
    <source>
        <dbReference type="ARBA" id="ARBA00022536"/>
    </source>
</evidence>
<organism evidence="7 8">
    <name type="scientific">Arctia plantaginis</name>
    <name type="common">Wood tiger moth</name>
    <name type="synonym">Phalaena plantaginis</name>
    <dbReference type="NCBI Taxonomy" id="874455"/>
    <lineage>
        <taxon>Eukaryota</taxon>
        <taxon>Metazoa</taxon>
        <taxon>Ecdysozoa</taxon>
        <taxon>Arthropoda</taxon>
        <taxon>Hexapoda</taxon>
        <taxon>Insecta</taxon>
        <taxon>Pterygota</taxon>
        <taxon>Neoptera</taxon>
        <taxon>Endopterygota</taxon>
        <taxon>Lepidoptera</taxon>
        <taxon>Glossata</taxon>
        <taxon>Ditrysia</taxon>
        <taxon>Noctuoidea</taxon>
        <taxon>Erebidae</taxon>
        <taxon>Arctiinae</taxon>
        <taxon>Arctia</taxon>
    </lineage>
</organism>
<evidence type="ECO:0000313" key="8">
    <source>
        <dbReference type="Proteomes" id="UP000494256"/>
    </source>
</evidence>
<evidence type="ECO:0000256" key="4">
    <source>
        <dbReference type="PROSITE-ProRule" id="PRU00076"/>
    </source>
</evidence>
<dbReference type="InterPro" id="IPR001881">
    <property type="entry name" value="EGF-like_Ca-bd_dom"/>
</dbReference>
<proteinExistence type="inferred from homology"/>
<evidence type="ECO:0000256" key="1">
    <source>
        <dbReference type="ARBA" id="ARBA00005897"/>
    </source>
</evidence>
<feature type="domain" description="EGF-like" evidence="6">
    <location>
        <begin position="131"/>
        <end position="169"/>
    </location>
</feature>
<dbReference type="SMART" id="SM00181">
    <property type="entry name" value="EGF"/>
    <property type="match status" value="3"/>
</dbReference>
<evidence type="ECO:0000256" key="5">
    <source>
        <dbReference type="SAM" id="Phobius"/>
    </source>
</evidence>
<keyword evidence="2 4" id="KW-0245">EGF-like domain</keyword>
<comment type="similarity">
    <text evidence="1">Belongs to the CRELD family.</text>
</comment>
<keyword evidence="3 4" id="KW-1015">Disulfide bond</keyword>
<name>A0A8S0YNK0_ARCPL</name>
<dbReference type="SUPFAM" id="SSF57184">
    <property type="entry name" value="Growth factor receptor domain"/>
    <property type="match status" value="1"/>
</dbReference>
<dbReference type="OrthoDB" id="7383366at2759"/>
<dbReference type="PANTHER" id="PTHR45756">
    <property type="entry name" value="PALMITOYLTRANSFERASE"/>
    <property type="match status" value="1"/>
</dbReference>
<dbReference type="PROSITE" id="PS00022">
    <property type="entry name" value="EGF_1"/>
    <property type="match status" value="1"/>
</dbReference>
<dbReference type="SMART" id="SM00261">
    <property type="entry name" value="FU"/>
    <property type="match status" value="2"/>
</dbReference>
<dbReference type="PROSITE" id="PS01248">
    <property type="entry name" value="EGF_LAM_1"/>
    <property type="match status" value="1"/>
</dbReference>
<dbReference type="PROSITE" id="PS01187">
    <property type="entry name" value="EGF_CA"/>
    <property type="match status" value="1"/>
</dbReference>
<dbReference type="GO" id="GO:0005509">
    <property type="term" value="F:calcium ion binding"/>
    <property type="evidence" value="ECO:0007669"/>
    <property type="project" value="InterPro"/>
</dbReference>
<protein>
    <recommendedName>
        <fullName evidence="6">EGF-like domain-containing protein</fullName>
    </recommendedName>
</protein>
<gene>
    <name evidence="7" type="ORF">APLA_LOCUS413</name>
</gene>
<dbReference type="PROSITE" id="PS50026">
    <property type="entry name" value="EGF_3"/>
    <property type="match status" value="1"/>
</dbReference>
<feature type="transmembrane region" description="Helical" evidence="5">
    <location>
        <begin position="292"/>
        <end position="324"/>
    </location>
</feature>
<evidence type="ECO:0000259" key="6">
    <source>
        <dbReference type="PROSITE" id="PS50026"/>
    </source>
</evidence>
<comment type="caution">
    <text evidence="7">The sequence shown here is derived from an EMBL/GenBank/DDBJ whole genome shotgun (WGS) entry which is preliminary data.</text>
</comment>
<dbReference type="GO" id="GO:0048513">
    <property type="term" value="P:animal organ development"/>
    <property type="evidence" value="ECO:0007669"/>
    <property type="project" value="UniProtKB-ARBA"/>
</dbReference>
<feature type="disulfide bond" evidence="4">
    <location>
        <begin position="159"/>
        <end position="168"/>
    </location>
</feature>
<dbReference type="Gene3D" id="2.10.220.10">
    <property type="entry name" value="Hormone Receptor, Insulin-like Growth Factor Receptor 1, Chain A, domain 2"/>
    <property type="match status" value="1"/>
</dbReference>
<evidence type="ECO:0000256" key="3">
    <source>
        <dbReference type="ARBA" id="ARBA00023157"/>
    </source>
</evidence>
<accession>A0A8S0YNK0</accession>
<keyword evidence="5" id="KW-0472">Membrane</keyword>
<dbReference type="GO" id="GO:0048731">
    <property type="term" value="P:system development"/>
    <property type="evidence" value="ECO:0007669"/>
    <property type="project" value="UniProtKB-ARBA"/>
</dbReference>
<dbReference type="Gene3D" id="2.10.25.10">
    <property type="entry name" value="Laminin"/>
    <property type="match status" value="1"/>
</dbReference>
<dbReference type="InterPro" id="IPR053215">
    <property type="entry name" value="TKL_Ser/Thr_kinase"/>
</dbReference>
<dbReference type="InterPro" id="IPR002049">
    <property type="entry name" value="LE_dom"/>
</dbReference>
<reference evidence="7 8" key="1">
    <citation type="submission" date="2020-04" db="EMBL/GenBank/DDBJ databases">
        <authorList>
            <person name="Wallbank WR R."/>
            <person name="Pardo Diaz C."/>
            <person name="Kozak K."/>
            <person name="Martin S."/>
            <person name="Jiggins C."/>
            <person name="Moest M."/>
            <person name="Warren A I."/>
            <person name="Byers J.R.P. K."/>
            <person name="Montejo-Kovacevich G."/>
            <person name="Yen C E."/>
        </authorList>
    </citation>
    <scope>NUCLEOTIDE SEQUENCE [LARGE SCALE GENOMIC DNA]</scope>
</reference>
<keyword evidence="5" id="KW-1133">Transmembrane helix</keyword>
<dbReference type="Proteomes" id="UP000494256">
    <property type="component" value="Unassembled WGS sequence"/>
</dbReference>
<dbReference type="PANTHER" id="PTHR45756:SF1">
    <property type="entry name" value="PROTEIN KINASE DOMAIN CONTAINING PROTEIN"/>
    <property type="match status" value="1"/>
</dbReference>
<dbReference type="CDD" id="cd00055">
    <property type="entry name" value="EGF_Lam"/>
    <property type="match status" value="1"/>
</dbReference>
<dbReference type="SMART" id="SM00179">
    <property type="entry name" value="EGF_CA"/>
    <property type="match status" value="1"/>
</dbReference>
<dbReference type="AlphaFoldDB" id="A0A8S0YNK0"/>
<evidence type="ECO:0000313" key="7">
    <source>
        <dbReference type="EMBL" id="CAB3220708.1"/>
    </source>
</evidence>
<sequence>MGSKKISSRDNSSRLSECRRCKILTDSFNYWLDKTSRGKYEGGDAAWEETKLKSYSRSEVRLVEIQEGLCSDLKTHQDQCYTIAEETEQILEKWWFHEDPTSTDLYTWLCIENLQHCCPISHFGDACTPCLKDMDNKVCSGHGRCDGDGTRKGNGTCVCKRGYTGTLCNECTKNFYSTDSGLCESCHESCNGCSGDGADSCQECNSGWQLESGVCIDINECSQSVCKTNEYCTNTEGSYRCKECDLSCKTCTGEGSSNCISCDHKYALWFGSCIENELKQNIITSTFKRLSLYVGLLVIALFIVRVSKSLASIVVLIIAVYVYFSEKQLQFSTKDILLHQLQNFY</sequence>
<dbReference type="InterPro" id="IPR009030">
    <property type="entry name" value="Growth_fac_rcpt_cys_sf"/>
</dbReference>
<comment type="caution">
    <text evidence="4">Lacks conserved residue(s) required for the propagation of feature annotation.</text>
</comment>
<dbReference type="EMBL" id="CADEBD010000038">
    <property type="protein sequence ID" value="CAB3220708.1"/>
    <property type="molecule type" value="Genomic_DNA"/>
</dbReference>
<dbReference type="CDD" id="cd00064">
    <property type="entry name" value="FU"/>
    <property type="match status" value="2"/>
</dbReference>
<dbReference type="InterPro" id="IPR006212">
    <property type="entry name" value="Furin_repeat"/>
</dbReference>
<keyword evidence="5" id="KW-0812">Transmembrane</keyword>
<dbReference type="InterPro" id="IPR018097">
    <property type="entry name" value="EGF_Ca-bd_CS"/>
</dbReference>